<keyword evidence="4" id="KW-1185">Reference proteome</keyword>
<dbReference type="EMBL" id="JBHULC010000011">
    <property type="protein sequence ID" value="MFD2521806.1"/>
    <property type="molecule type" value="Genomic_DNA"/>
</dbReference>
<comment type="similarity">
    <text evidence="1">Belongs to the universal stress protein A family.</text>
</comment>
<evidence type="ECO:0000256" key="1">
    <source>
        <dbReference type="ARBA" id="ARBA00008791"/>
    </source>
</evidence>
<name>A0ABW5J7K4_9BACT</name>
<evidence type="ECO:0000259" key="2">
    <source>
        <dbReference type="Pfam" id="PF00582"/>
    </source>
</evidence>
<comment type="caution">
    <text evidence="3">The sequence shown here is derived from an EMBL/GenBank/DDBJ whole genome shotgun (WGS) entry which is preliminary data.</text>
</comment>
<evidence type="ECO:0000313" key="3">
    <source>
        <dbReference type="EMBL" id="MFD2521806.1"/>
    </source>
</evidence>
<evidence type="ECO:0000313" key="4">
    <source>
        <dbReference type="Proteomes" id="UP001597510"/>
    </source>
</evidence>
<sequence length="272" mass="30767">MKKILCTTDFSRQAAKVCRYAVQLAKQTNARLYILHASHPSFIRPFDTEAMDFDESYVQTYYEAKLKRLARRLVKSVDGGISIETINKTGFAVEVITEMAKQIRPDLLLMGTVGQLPRSPGVIGNLGSEMIGKSPVPLMLVPPKAKFRAFENVYMAVDVSEKVDAVTLQKMINSLKTFKVIINIFSVVRDPEASQVKEVIFNIREMLKDYPHIIDIVKGDNFVQAFLNGAQAHKADLMIVFPKQHGWFDRWFKGTNTEELILRTELPMIAIA</sequence>
<dbReference type="Pfam" id="PF00582">
    <property type="entry name" value="Usp"/>
    <property type="match status" value="1"/>
</dbReference>
<organism evidence="3 4">
    <name type="scientific">Emticicia soli</name>
    <dbReference type="NCBI Taxonomy" id="2027878"/>
    <lineage>
        <taxon>Bacteria</taxon>
        <taxon>Pseudomonadati</taxon>
        <taxon>Bacteroidota</taxon>
        <taxon>Cytophagia</taxon>
        <taxon>Cytophagales</taxon>
        <taxon>Leadbetterellaceae</taxon>
        <taxon>Emticicia</taxon>
    </lineage>
</organism>
<dbReference type="PRINTS" id="PR01438">
    <property type="entry name" value="UNVRSLSTRESS"/>
</dbReference>
<dbReference type="CDD" id="cd00293">
    <property type="entry name" value="USP-like"/>
    <property type="match status" value="1"/>
</dbReference>
<reference evidence="4" key="1">
    <citation type="journal article" date="2019" name="Int. J. Syst. Evol. Microbiol.">
        <title>The Global Catalogue of Microorganisms (GCM) 10K type strain sequencing project: providing services to taxonomists for standard genome sequencing and annotation.</title>
        <authorList>
            <consortium name="The Broad Institute Genomics Platform"/>
            <consortium name="The Broad Institute Genome Sequencing Center for Infectious Disease"/>
            <person name="Wu L."/>
            <person name="Ma J."/>
        </authorList>
    </citation>
    <scope>NUCLEOTIDE SEQUENCE [LARGE SCALE GENOMIC DNA]</scope>
    <source>
        <strain evidence="4">KCTC 52344</strain>
    </source>
</reference>
<dbReference type="PANTHER" id="PTHR46268">
    <property type="entry name" value="STRESS RESPONSE PROTEIN NHAX"/>
    <property type="match status" value="1"/>
</dbReference>
<dbReference type="InterPro" id="IPR006015">
    <property type="entry name" value="Universal_stress_UspA"/>
</dbReference>
<dbReference type="Gene3D" id="3.40.50.12370">
    <property type="match status" value="1"/>
</dbReference>
<dbReference type="Proteomes" id="UP001597510">
    <property type="component" value="Unassembled WGS sequence"/>
</dbReference>
<accession>A0ABW5J7K4</accession>
<dbReference type="InterPro" id="IPR006016">
    <property type="entry name" value="UspA"/>
</dbReference>
<protein>
    <submittedName>
        <fullName evidence="3">Universal stress protein</fullName>
    </submittedName>
</protein>
<gene>
    <name evidence="3" type="ORF">ACFSR2_12990</name>
</gene>
<feature type="domain" description="UspA" evidence="2">
    <location>
        <begin position="1"/>
        <end position="142"/>
    </location>
</feature>
<proteinExistence type="inferred from homology"/>
<dbReference type="SUPFAM" id="SSF52402">
    <property type="entry name" value="Adenine nucleotide alpha hydrolases-like"/>
    <property type="match status" value="2"/>
</dbReference>
<dbReference type="PANTHER" id="PTHR46268:SF6">
    <property type="entry name" value="UNIVERSAL STRESS PROTEIN UP12"/>
    <property type="match status" value="1"/>
</dbReference>
<dbReference type="RefSeq" id="WP_340236081.1">
    <property type="nucleotide sequence ID" value="NZ_JBBEWC010000005.1"/>
</dbReference>